<dbReference type="AlphaFoldDB" id="A0A8S4RD85"/>
<dbReference type="EMBL" id="CAKXAJ010025080">
    <property type="protein sequence ID" value="CAH2234725.1"/>
    <property type="molecule type" value="Genomic_DNA"/>
</dbReference>
<feature type="compositionally biased region" description="Basic residues" evidence="1">
    <location>
        <begin position="87"/>
        <end position="96"/>
    </location>
</feature>
<gene>
    <name evidence="2" type="primary">jg4711</name>
    <name evidence="2" type="ORF">PAEG_LOCUS12476</name>
</gene>
<evidence type="ECO:0000256" key="1">
    <source>
        <dbReference type="SAM" id="MobiDB-lite"/>
    </source>
</evidence>
<sequence>MGHIRRLRVTQRAMDRAILGVFLRDQIMNEEIRRRTSVTDIAQRVAKIALRTDGRWGSKVLEWRPCTGKRSFGRPPTSWTDDIKRVAGNKRPRAVV</sequence>
<dbReference type="OrthoDB" id="407509at2759"/>
<keyword evidence="3" id="KW-1185">Reference proteome</keyword>
<proteinExistence type="predicted"/>
<protein>
    <submittedName>
        <fullName evidence="2">Jg4711 protein</fullName>
    </submittedName>
</protein>
<evidence type="ECO:0000313" key="2">
    <source>
        <dbReference type="EMBL" id="CAH2234725.1"/>
    </source>
</evidence>
<comment type="caution">
    <text evidence="2">The sequence shown here is derived from an EMBL/GenBank/DDBJ whole genome shotgun (WGS) entry which is preliminary data.</text>
</comment>
<dbReference type="Proteomes" id="UP000838756">
    <property type="component" value="Unassembled WGS sequence"/>
</dbReference>
<evidence type="ECO:0000313" key="3">
    <source>
        <dbReference type="Proteomes" id="UP000838756"/>
    </source>
</evidence>
<feature type="region of interest" description="Disordered" evidence="1">
    <location>
        <begin position="67"/>
        <end position="96"/>
    </location>
</feature>
<reference evidence="2" key="1">
    <citation type="submission" date="2022-03" db="EMBL/GenBank/DDBJ databases">
        <authorList>
            <person name="Lindestad O."/>
        </authorList>
    </citation>
    <scope>NUCLEOTIDE SEQUENCE</scope>
</reference>
<name>A0A8S4RD85_9NEOP</name>
<organism evidence="2 3">
    <name type="scientific">Pararge aegeria aegeria</name>
    <dbReference type="NCBI Taxonomy" id="348720"/>
    <lineage>
        <taxon>Eukaryota</taxon>
        <taxon>Metazoa</taxon>
        <taxon>Ecdysozoa</taxon>
        <taxon>Arthropoda</taxon>
        <taxon>Hexapoda</taxon>
        <taxon>Insecta</taxon>
        <taxon>Pterygota</taxon>
        <taxon>Neoptera</taxon>
        <taxon>Endopterygota</taxon>
        <taxon>Lepidoptera</taxon>
        <taxon>Glossata</taxon>
        <taxon>Ditrysia</taxon>
        <taxon>Papilionoidea</taxon>
        <taxon>Nymphalidae</taxon>
        <taxon>Satyrinae</taxon>
        <taxon>Satyrini</taxon>
        <taxon>Parargina</taxon>
        <taxon>Pararge</taxon>
    </lineage>
</organism>
<accession>A0A8S4RD85</accession>